<feature type="repeat" description="ANK" evidence="3">
    <location>
        <begin position="304"/>
        <end position="336"/>
    </location>
</feature>
<dbReference type="SUPFAM" id="SSF48403">
    <property type="entry name" value="Ankyrin repeat"/>
    <property type="match status" value="1"/>
</dbReference>
<evidence type="ECO:0000313" key="5">
    <source>
        <dbReference type="Proteomes" id="UP001287356"/>
    </source>
</evidence>
<feature type="repeat" description="ANK" evidence="3">
    <location>
        <begin position="337"/>
        <end position="369"/>
    </location>
</feature>
<evidence type="ECO:0000256" key="1">
    <source>
        <dbReference type="ARBA" id="ARBA00022737"/>
    </source>
</evidence>
<gene>
    <name evidence="4" type="ORF">B0T24DRAFT_711866</name>
</gene>
<reference evidence="4" key="2">
    <citation type="submission" date="2023-06" db="EMBL/GenBank/DDBJ databases">
        <authorList>
            <consortium name="Lawrence Berkeley National Laboratory"/>
            <person name="Haridas S."/>
            <person name="Hensen N."/>
            <person name="Bonometti L."/>
            <person name="Westerberg I."/>
            <person name="Brannstrom I.O."/>
            <person name="Guillou S."/>
            <person name="Cros-Aarteil S."/>
            <person name="Calhoun S."/>
            <person name="Kuo A."/>
            <person name="Mondo S."/>
            <person name="Pangilinan J."/>
            <person name="Riley R."/>
            <person name="Labutti K."/>
            <person name="Andreopoulos B."/>
            <person name="Lipzen A."/>
            <person name="Chen C."/>
            <person name="Yanf M."/>
            <person name="Daum C."/>
            <person name="Ng V."/>
            <person name="Clum A."/>
            <person name="Steindorff A."/>
            <person name="Ohm R."/>
            <person name="Martin F."/>
            <person name="Silar P."/>
            <person name="Natvig D."/>
            <person name="Lalanne C."/>
            <person name="Gautier V."/>
            <person name="Ament-Velasquez S.L."/>
            <person name="Kruys A."/>
            <person name="Hutchinson M.I."/>
            <person name="Powell A.J."/>
            <person name="Barry K."/>
            <person name="Miller A.N."/>
            <person name="Grigoriev I.V."/>
            <person name="Debuchy R."/>
            <person name="Gladieux P."/>
            <person name="Thoren M.H."/>
            <person name="Johannesson H."/>
        </authorList>
    </citation>
    <scope>NUCLEOTIDE SEQUENCE</scope>
    <source>
        <strain evidence="4">CBS 958.72</strain>
    </source>
</reference>
<feature type="repeat" description="ANK" evidence="3">
    <location>
        <begin position="63"/>
        <end position="95"/>
    </location>
</feature>
<dbReference type="InterPro" id="IPR036770">
    <property type="entry name" value="Ankyrin_rpt-contain_sf"/>
</dbReference>
<dbReference type="PROSITE" id="PS50088">
    <property type="entry name" value="ANK_REPEAT"/>
    <property type="match status" value="3"/>
</dbReference>
<evidence type="ECO:0000256" key="2">
    <source>
        <dbReference type="ARBA" id="ARBA00023043"/>
    </source>
</evidence>
<dbReference type="PANTHER" id="PTHR24198:SF165">
    <property type="entry name" value="ANKYRIN REPEAT-CONTAINING PROTEIN-RELATED"/>
    <property type="match status" value="1"/>
</dbReference>
<organism evidence="4 5">
    <name type="scientific">Lasiosphaeria ovina</name>
    <dbReference type="NCBI Taxonomy" id="92902"/>
    <lineage>
        <taxon>Eukaryota</taxon>
        <taxon>Fungi</taxon>
        <taxon>Dikarya</taxon>
        <taxon>Ascomycota</taxon>
        <taxon>Pezizomycotina</taxon>
        <taxon>Sordariomycetes</taxon>
        <taxon>Sordariomycetidae</taxon>
        <taxon>Sordariales</taxon>
        <taxon>Lasiosphaeriaceae</taxon>
        <taxon>Lasiosphaeria</taxon>
    </lineage>
</organism>
<dbReference type="Proteomes" id="UP001287356">
    <property type="component" value="Unassembled WGS sequence"/>
</dbReference>
<evidence type="ECO:0000313" key="4">
    <source>
        <dbReference type="EMBL" id="KAK3366317.1"/>
    </source>
</evidence>
<dbReference type="Gene3D" id="1.25.40.20">
    <property type="entry name" value="Ankyrin repeat-containing domain"/>
    <property type="match status" value="3"/>
</dbReference>
<dbReference type="PROSITE" id="PS50297">
    <property type="entry name" value="ANK_REP_REGION"/>
    <property type="match status" value="1"/>
</dbReference>
<dbReference type="Pfam" id="PF12796">
    <property type="entry name" value="Ank_2"/>
    <property type="match status" value="2"/>
</dbReference>
<accession>A0AAE0JYF2</accession>
<name>A0AAE0JYF2_9PEZI</name>
<protein>
    <submittedName>
        <fullName evidence="4">Ankyrin repeat-containing domain protein</fullName>
    </submittedName>
</protein>
<evidence type="ECO:0000256" key="3">
    <source>
        <dbReference type="PROSITE-ProRule" id="PRU00023"/>
    </source>
</evidence>
<dbReference type="InterPro" id="IPR002110">
    <property type="entry name" value="Ankyrin_rpt"/>
</dbReference>
<sequence length="412" mass="43123">MDPLSIIAGIAGVAGFAASKTNGMRKLISDIQDAPEVAITAANTGAVSALVKAGASLSRRTPEGSTALHLCALLDDAATAVLILDRQANTNSKDRESRTPLNIATSQHCVGVACLLVERGFQLGSLAQDIFTTLGIDGQWRQLLRALSTQLRTSEKTRLVFKAVEDSNAAGLSLLLEEDFGANSSDRGMAAVHLAVMAGDMAALVAHGADVNCHVSAGALEALRGGYIKQLTALRDFNHEHSALTPATDNIDVFRFLLEHGADPNLRLPVRGTPCLNEVCDIGYLPFCDALLRAGADPSPRDVAGCTPLYWAIWLQNLHLMSLLVEYGADVNARLGDGVTLLHKAVWDNKFLEAEILLAHGADSFVSDRTGRTPLQSADEADGGSVEMKRLLAGNEAAAVAAGGAGGAGTVG</sequence>
<dbReference type="AlphaFoldDB" id="A0AAE0JYF2"/>
<proteinExistence type="predicted"/>
<reference evidence="4" key="1">
    <citation type="journal article" date="2023" name="Mol. Phylogenet. Evol.">
        <title>Genome-scale phylogeny and comparative genomics of the fungal order Sordariales.</title>
        <authorList>
            <person name="Hensen N."/>
            <person name="Bonometti L."/>
            <person name="Westerberg I."/>
            <person name="Brannstrom I.O."/>
            <person name="Guillou S."/>
            <person name="Cros-Aarteil S."/>
            <person name="Calhoun S."/>
            <person name="Haridas S."/>
            <person name="Kuo A."/>
            <person name="Mondo S."/>
            <person name="Pangilinan J."/>
            <person name="Riley R."/>
            <person name="LaButti K."/>
            <person name="Andreopoulos B."/>
            <person name="Lipzen A."/>
            <person name="Chen C."/>
            <person name="Yan M."/>
            <person name="Daum C."/>
            <person name="Ng V."/>
            <person name="Clum A."/>
            <person name="Steindorff A."/>
            <person name="Ohm R.A."/>
            <person name="Martin F."/>
            <person name="Silar P."/>
            <person name="Natvig D.O."/>
            <person name="Lalanne C."/>
            <person name="Gautier V."/>
            <person name="Ament-Velasquez S.L."/>
            <person name="Kruys A."/>
            <person name="Hutchinson M.I."/>
            <person name="Powell A.J."/>
            <person name="Barry K."/>
            <person name="Miller A.N."/>
            <person name="Grigoriev I.V."/>
            <person name="Debuchy R."/>
            <person name="Gladieux P."/>
            <person name="Hiltunen Thoren M."/>
            <person name="Johannesson H."/>
        </authorList>
    </citation>
    <scope>NUCLEOTIDE SEQUENCE</scope>
    <source>
        <strain evidence="4">CBS 958.72</strain>
    </source>
</reference>
<keyword evidence="2 3" id="KW-0040">ANK repeat</keyword>
<comment type="caution">
    <text evidence="4">The sequence shown here is derived from an EMBL/GenBank/DDBJ whole genome shotgun (WGS) entry which is preliminary data.</text>
</comment>
<keyword evidence="1" id="KW-0677">Repeat</keyword>
<dbReference type="PANTHER" id="PTHR24198">
    <property type="entry name" value="ANKYRIN REPEAT AND PROTEIN KINASE DOMAIN-CONTAINING PROTEIN"/>
    <property type="match status" value="1"/>
</dbReference>
<dbReference type="SMART" id="SM00248">
    <property type="entry name" value="ANK"/>
    <property type="match status" value="7"/>
</dbReference>
<dbReference type="EMBL" id="JAULSN010000008">
    <property type="protein sequence ID" value="KAK3366317.1"/>
    <property type="molecule type" value="Genomic_DNA"/>
</dbReference>
<keyword evidence="5" id="KW-1185">Reference proteome</keyword>